<keyword evidence="3" id="KW-1133">Transmembrane helix</keyword>
<proteinExistence type="predicted"/>
<dbReference type="GeneID" id="54408736"/>
<accession>A0A6A6ACH7</accession>
<dbReference type="OrthoDB" id="3676331at2759"/>
<feature type="coiled-coil region" evidence="1">
    <location>
        <begin position="212"/>
        <end position="239"/>
    </location>
</feature>
<feature type="chain" id="PRO_5025377540" evidence="4">
    <location>
        <begin position="19"/>
        <end position="267"/>
    </location>
</feature>
<evidence type="ECO:0000256" key="2">
    <source>
        <dbReference type="SAM" id="MobiDB-lite"/>
    </source>
</evidence>
<evidence type="ECO:0000313" key="6">
    <source>
        <dbReference type="Proteomes" id="UP000799771"/>
    </source>
</evidence>
<dbReference type="AlphaFoldDB" id="A0A6A6ACH7"/>
<feature type="region of interest" description="Disordered" evidence="2">
    <location>
        <begin position="243"/>
        <end position="267"/>
    </location>
</feature>
<sequence length="267" mass="30099">MRSITQLTLLLLTTLCSANNLNLYNSNGATFWPGHFTSSKSSGCIKPSDVWDRNSYIVFNSKNTDDAPFNFSISTHHTKYYPHTLQNLLQAYNFDITLESSVDASECCGWWDTGAVKARGITRGHILWKYNDLRRVRAPPNSGRMSGWYANREDHIPPRMSHRPSNETIAFLTQLLLSNGPYADVYFNWTLCLTALCAWFTVMMLIGLAHKVARAMQARTQARLKMEEAEDDIELSMIEPQRAAGFKSSESTGSEPLPRYSVDGAGR</sequence>
<evidence type="ECO:0000256" key="3">
    <source>
        <dbReference type="SAM" id="Phobius"/>
    </source>
</evidence>
<feature type="transmembrane region" description="Helical" evidence="3">
    <location>
        <begin position="186"/>
        <end position="209"/>
    </location>
</feature>
<name>A0A6A6ACH7_9PLEO</name>
<organism evidence="5 6">
    <name type="scientific">Dothidotthia symphoricarpi CBS 119687</name>
    <dbReference type="NCBI Taxonomy" id="1392245"/>
    <lineage>
        <taxon>Eukaryota</taxon>
        <taxon>Fungi</taxon>
        <taxon>Dikarya</taxon>
        <taxon>Ascomycota</taxon>
        <taxon>Pezizomycotina</taxon>
        <taxon>Dothideomycetes</taxon>
        <taxon>Pleosporomycetidae</taxon>
        <taxon>Pleosporales</taxon>
        <taxon>Dothidotthiaceae</taxon>
        <taxon>Dothidotthia</taxon>
    </lineage>
</organism>
<keyword evidence="1" id="KW-0175">Coiled coil</keyword>
<keyword evidence="3" id="KW-0472">Membrane</keyword>
<keyword evidence="4" id="KW-0732">Signal</keyword>
<dbReference type="Proteomes" id="UP000799771">
    <property type="component" value="Unassembled WGS sequence"/>
</dbReference>
<evidence type="ECO:0000256" key="1">
    <source>
        <dbReference type="SAM" id="Coils"/>
    </source>
</evidence>
<dbReference type="EMBL" id="ML977508">
    <property type="protein sequence ID" value="KAF2128431.1"/>
    <property type="molecule type" value="Genomic_DNA"/>
</dbReference>
<feature type="signal peptide" evidence="4">
    <location>
        <begin position="1"/>
        <end position="18"/>
    </location>
</feature>
<evidence type="ECO:0000256" key="4">
    <source>
        <dbReference type="SAM" id="SignalP"/>
    </source>
</evidence>
<evidence type="ECO:0000313" key="5">
    <source>
        <dbReference type="EMBL" id="KAF2128431.1"/>
    </source>
</evidence>
<dbReference type="RefSeq" id="XP_033522820.1">
    <property type="nucleotide sequence ID" value="XM_033668304.1"/>
</dbReference>
<keyword evidence="6" id="KW-1185">Reference proteome</keyword>
<protein>
    <submittedName>
        <fullName evidence="5">Uncharacterized protein</fullName>
    </submittedName>
</protein>
<reference evidence="5" key="1">
    <citation type="journal article" date="2020" name="Stud. Mycol.">
        <title>101 Dothideomycetes genomes: a test case for predicting lifestyles and emergence of pathogens.</title>
        <authorList>
            <person name="Haridas S."/>
            <person name="Albert R."/>
            <person name="Binder M."/>
            <person name="Bloem J."/>
            <person name="Labutti K."/>
            <person name="Salamov A."/>
            <person name="Andreopoulos B."/>
            <person name="Baker S."/>
            <person name="Barry K."/>
            <person name="Bills G."/>
            <person name="Bluhm B."/>
            <person name="Cannon C."/>
            <person name="Castanera R."/>
            <person name="Culley D."/>
            <person name="Daum C."/>
            <person name="Ezra D."/>
            <person name="Gonzalez J."/>
            <person name="Henrissat B."/>
            <person name="Kuo A."/>
            <person name="Liang C."/>
            <person name="Lipzen A."/>
            <person name="Lutzoni F."/>
            <person name="Magnuson J."/>
            <person name="Mondo S."/>
            <person name="Nolan M."/>
            <person name="Ohm R."/>
            <person name="Pangilinan J."/>
            <person name="Park H.-J."/>
            <person name="Ramirez L."/>
            <person name="Alfaro M."/>
            <person name="Sun H."/>
            <person name="Tritt A."/>
            <person name="Yoshinaga Y."/>
            <person name="Zwiers L.-H."/>
            <person name="Turgeon B."/>
            <person name="Goodwin S."/>
            <person name="Spatafora J."/>
            <person name="Crous P."/>
            <person name="Grigoriev I."/>
        </authorList>
    </citation>
    <scope>NUCLEOTIDE SEQUENCE</scope>
    <source>
        <strain evidence="5">CBS 119687</strain>
    </source>
</reference>
<gene>
    <name evidence="5" type="ORF">P153DRAFT_367573</name>
</gene>
<keyword evidence="3" id="KW-0812">Transmembrane</keyword>